<reference evidence="2 3" key="1">
    <citation type="submission" date="2014-04" db="EMBL/GenBank/DDBJ databases">
        <authorList>
            <consortium name="DOE Joint Genome Institute"/>
            <person name="Kuo A."/>
            <person name="Martino E."/>
            <person name="Perotto S."/>
            <person name="Kohler A."/>
            <person name="Nagy L.G."/>
            <person name="Floudas D."/>
            <person name="Copeland A."/>
            <person name="Barry K.W."/>
            <person name="Cichocki N."/>
            <person name="Veneault-Fourrey C."/>
            <person name="LaButti K."/>
            <person name="Lindquist E.A."/>
            <person name="Lipzen A."/>
            <person name="Lundell T."/>
            <person name="Morin E."/>
            <person name="Murat C."/>
            <person name="Sun H."/>
            <person name="Tunlid A."/>
            <person name="Henrissat B."/>
            <person name="Grigoriev I.V."/>
            <person name="Hibbett D.S."/>
            <person name="Martin F."/>
            <person name="Nordberg H.P."/>
            <person name="Cantor M.N."/>
            <person name="Hua S.X."/>
        </authorList>
    </citation>
    <scope>NUCLEOTIDE SEQUENCE [LARGE SCALE GENOMIC DNA]</scope>
    <source>
        <strain evidence="2 3">Zn</strain>
    </source>
</reference>
<proteinExistence type="predicted"/>
<feature type="domain" description="C2H2-type" evidence="1">
    <location>
        <begin position="298"/>
        <end position="318"/>
    </location>
</feature>
<dbReference type="AlphaFoldDB" id="A0A0C3DB75"/>
<evidence type="ECO:0000259" key="1">
    <source>
        <dbReference type="SMART" id="SM00355"/>
    </source>
</evidence>
<protein>
    <recommendedName>
        <fullName evidence="1">C2H2-type domain-containing protein</fullName>
    </recommendedName>
</protein>
<keyword evidence="3" id="KW-1185">Reference proteome</keyword>
<dbReference type="Gene3D" id="3.30.160.60">
    <property type="entry name" value="Classic Zinc Finger"/>
    <property type="match status" value="1"/>
</dbReference>
<evidence type="ECO:0000313" key="2">
    <source>
        <dbReference type="EMBL" id="KIM99177.1"/>
    </source>
</evidence>
<dbReference type="SMART" id="SM00355">
    <property type="entry name" value="ZnF_C2H2"/>
    <property type="match status" value="2"/>
</dbReference>
<sequence>MDYGPYLCHTRASEDLPVPGNLTAVKWIYQEPNSQPKTMTLRLAYATDFAEELPSHQCGNAPPQFLAESDLNVWTSGCASLLSNPLDGQAMSPGYLMGSLAGTGQKTLLDSEVTHQVLENSTEVHSSHPTMIPQPLQSLSNVLFDLGNNTPQGVLTPEDISWMDLLDGAADHNASQISSKVRESCEDLQRFKTPAYNLQLNNVITAYRAKDATDANNSEISELRSSEFSAGSCVDIPRLQPSIYSSSSSDTSDLVSSERGLTATNAAFLVVNNQHDKPMAAKSKRTRTSAVVNKRHSKYCPHCDVTFPTPSALTRHIEKITRPYACPYRGCIFRCASHRDVERHLATIKHRDPSSEEDQPALLFCPIAGCFKYQSALSQGSSVNHRPLQTS</sequence>
<evidence type="ECO:0000313" key="3">
    <source>
        <dbReference type="Proteomes" id="UP000054321"/>
    </source>
</evidence>
<dbReference type="InterPro" id="IPR013087">
    <property type="entry name" value="Znf_C2H2_type"/>
</dbReference>
<reference evidence="3" key="2">
    <citation type="submission" date="2015-01" db="EMBL/GenBank/DDBJ databases">
        <title>Evolutionary Origins and Diversification of the Mycorrhizal Mutualists.</title>
        <authorList>
            <consortium name="DOE Joint Genome Institute"/>
            <consortium name="Mycorrhizal Genomics Consortium"/>
            <person name="Kohler A."/>
            <person name="Kuo A."/>
            <person name="Nagy L.G."/>
            <person name="Floudas D."/>
            <person name="Copeland A."/>
            <person name="Barry K.W."/>
            <person name="Cichocki N."/>
            <person name="Veneault-Fourrey C."/>
            <person name="LaButti K."/>
            <person name="Lindquist E.A."/>
            <person name="Lipzen A."/>
            <person name="Lundell T."/>
            <person name="Morin E."/>
            <person name="Murat C."/>
            <person name="Riley R."/>
            <person name="Ohm R."/>
            <person name="Sun H."/>
            <person name="Tunlid A."/>
            <person name="Henrissat B."/>
            <person name="Grigoriev I.V."/>
            <person name="Hibbett D.S."/>
            <person name="Martin F."/>
        </authorList>
    </citation>
    <scope>NUCLEOTIDE SEQUENCE [LARGE SCALE GENOMIC DNA]</scope>
    <source>
        <strain evidence="3">Zn</strain>
    </source>
</reference>
<feature type="domain" description="C2H2-type" evidence="1">
    <location>
        <begin position="324"/>
        <end position="350"/>
    </location>
</feature>
<dbReference type="HOGENOM" id="CLU_706156_0_0_1"/>
<dbReference type="Proteomes" id="UP000054321">
    <property type="component" value="Unassembled WGS sequence"/>
</dbReference>
<dbReference type="EMBL" id="KN832879">
    <property type="protein sequence ID" value="KIM99177.1"/>
    <property type="molecule type" value="Genomic_DNA"/>
</dbReference>
<gene>
    <name evidence="2" type="ORF">OIDMADRAFT_30808</name>
</gene>
<dbReference type="InParanoid" id="A0A0C3DB75"/>
<accession>A0A0C3DB75</accession>
<name>A0A0C3DB75_OIDMZ</name>
<organism evidence="2 3">
    <name type="scientific">Oidiodendron maius (strain Zn)</name>
    <dbReference type="NCBI Taxonomy" id="913774"/>
    <lineage>
        <taxon>Eukaryota</taxon>
        <taxon>Fungi</taxon>
        <taxon>Dikarya</taxon>
        <taxon>Ascomycota</taxon>
        <taxon>Pezizomycotina</taxon>
        <taxon>Leotiomycetes</taxon>
        <taxon>Leotiomycetes incertae sedis</taxon>
        <taxon>Myxotrichaceae</taxon>
        <taxon>Oidiodendron</taxon>
    </lineage>
</organism>
<dbReference type="OrthoDB" id="5081808at2759"/>